<name>A0AAV7RKM1_PLEWA</name>
<gene>
    <name evidence="2" type="ORF">NDU88_004137</name>
</gene>
<organism evidence="2 3">
    <name type="scientific">Pleurodeles waltl</name>
    <name type="common">Iberian ribbed newt</name>
    <dbReference type="NCBI Taxonomy" id="8319"/>
    <lineage>
        <taxon>Eukaryota</taxon>
        <taxon>Metazoa</taxon>
        <taxon>Chordata</taxon>
        <taxon>Craniata</taxon>
        <taxon>Vertebrata</taxon>
        <taxon>Euteleostomi</taxon>
        <taxon>Amphibia</taxon>
        <taxon>Batrachia</taxon>
        <taxon>Caudata</taxon>
        <taxon>Salamandroidea</taxon>
        <taxon>Salamandridae</taxon>
        <taxon>Pleurodelinae</taxon>
        <taxon>Pleurodeles</taxon>
    </lineage>
</organism>
<evidence type="ECO:0000313" key="2">
    <source>
        <dbReference type="EMBL" id="KAJ1151355.1"/>
    </source>
</evidence>
<evidence type="ECO:0000313" key="3">
    <source>
        <dbReference type="Proteomes" id="UP001066276"/>
    </source>
</evidence>
<sequence>MVGSGSLSESSNLDPVPHTGPISAPPPYAKSFSQVAGLRRRGSTTSGAAPIPEGPKPSRRPSPLPVQGWGGPFPTRADRRRPDRHCPLTPPAPGYRPTDTAAAMLGSGNLLGAWQCGLTPVRSLTLVPYPHGYFAGSAEPRVAR</sequence>
<feature type="compositionally biased region" description="Polar residues" evidence="1">
    <location>
        <begin position="1"/>
        <end position="13"/>
    </location>
</feature>
<proteinExistence type="predicted"/>
<protein>
    <submittedName>
        <fullName evidence="2">Uncharacterized protein</fullName>
    </submittedName>
</protein>
<reference evidence="2" key="1">
    <citation type="journal article" date="2022" name="bioRxiv">
        <title>Sequencing and chromosome-scale assembly of the giantPleurodeles waltlgenome.</title>
        <authorList>
            <person name="Brown T."/>
            <person name="Elewa A."/>
            <person name="Iarovenko S."/>
            <person name="Subramanian E."/>
            <person name="Araus A.J."/>
            <person name="Petzold A."/>
            <person name="Susuki M."/>
            <person name="Suzuki K.-i.T."/>
            <person name="Hayashi T."/>
            <person name="Toyoda A."/>
            <person name="Oliveira C."/>
            <person name="Osipova E."/>
            <person name="Leigh N.D."/>
            <person name="Simon A."/>
            <person name="Yun M.H."/>
        </authorList>
    </citation>
    <scope>NUCLEOTIDE SEQUENCE</scope>
    <source>
        <strain evidence="2">20211129_DDA</strain>
        <tissue evidence="2">Liver</tissue>
    </source>
</reference>
<evidence type="ECO:0000256" key="1">
    <source>
        <dbReference type="SAM" id="MobiDB-lite"/>
    </source>
</evidence>
<feature type="region of interest" description="Disordered" evidence="1">
    <location>
        <begin position="1"/>
        <end position="98"/>
    </location>
</feature>
<dbReference type="EMBL" id="JANPWB010000009">
    <property type="protein sequence ID" value="KAJ1151355.1"/>
    <property type="molecule type" value="Genomic_DNA"/>
</dbReference>
<dbReference type="AlphaFoldDB" id="A0AAV7RKM1"/>
<keyword evidence="3" id="KW-1185">Reference proteome</keyword>
<feature type="compositionally biased region" description="Basic and acidic residues" evidence="1">
    <location>
        <begin position="76"/>
        <end position="86"/>
    </location>
</feature>
<feature type="compositionally biased region" description="Pro residues" evidence="1">
    <location>
        <begin position="52"/>
        <end position="64"/>
    </location>
</feature>
<comment type="caution">
    <text evidence="2">The sequence shown here is derived from an EMBL/GenBank/DDBJ whole genome shotgun (WGS) entry which is preliminary data.</text>
</comment>
<accession>A0AAV7RKM1</accession>
<dbReference type="Proteomes" id="UP001066276">
    <property type="component" value="Chromosome 5"/>
</dbReference>